<feature type="transmembrane region" description="Helical" evidence="9">
    <location>
        <begin position="971"/>
        <end position="991"/>
    </location>
</feature>
<dbReference type="InterPro" id="IPR001036">
    <property type="entry name" value="Acrflvin-R"/>
</dbReference>
<dbReference type="Gene3D" id="1.20.1640.10">
    <property type="entry name" value="Multidrug efflux transporter AcrB transmembrane domain"/>
    <property type="match status" value="2"/>
</dbReference>
<keyword evidence="6 9" id="KW-0812">Transmembrane</keyword>
<evidence type="ECO:0000256" key="10">
    <source>
        <dbReference type="SAM" id="MobiDB-lite"/>
    </source>
</evidence>
<evidence type="ECO:0000256" key="7">
    <source>
        <dbReference type="ARBA" id="ARBA00022989"/>
    </source>
</evidence>
<dbReference type="PRINTS" id="PR00702">
    <property type="entry name" value="ACRIFLAVINRP"/>
</dbReference>
<proteinExistence type="inferred from homology"/>
<keyword evidence="4" id="KW-1003">Cell membrane</keyword>
<dbReference type="EMBL" id="JALKCH010000001">
    <property type="protein sequence ID" value="MCK0195304.1"/>
    <property type="molecule type" value="Genomic_DNA"/>
</dbReference>
<comment type="subcellular location">
    <subcellularLocation>
        <location evidence="1 9">Cell inner membrane</location>
        <topology evidence="1 9">Multi-pass membrane protein</topology>
    </subcellularLocation>
</comment>
<name>A0ABT0D5T4_9HYPH</name>
<dbReference type="Gene3D" id="3.30.70.1440">
    <property type="entry name" value="Multidrug efflux transporter AcrB pore domain"/>
    <property type="match status" value="1"/>
</dbReference>
<dbReference type="Pfam" id="PF00873">
    <property type="entry name" value="ACR_tran"/>
    <property type="match status" value="1"/>
</dbReference>
<comment type="caution">
    <text evidence="11">The sequence shown here is derived from an EMBL/GenBank/DDBJ whole genome shotgun (WGS) entry which is preliminary data.</text>
</comment>
<feature type="transmembrane region" description="Helical" evidence="9">
    <location>
        <begin position="1003"/>
        <end position="1025"/>
    </location>
</feature>
<feature type="transmembrane region" description="Helical" evidence="9">
    <location>
        <begin position="895"/>
        <end position="915"/>
    </location>
</feature>
<feature type="transmembrane region" description="Helical" evidence="9">
    <location>
        <begin position="536"/>
        <end position="554"/>
    </location>
</feature>
<keyword evidence="8 9" id="KW-0472">Membrane</keyword>
<evidence type="ECO:0000313" key="12">
    <source>
        <dbReference type="Proteomes" id="UP001203284"/>
    </source>
</evidence>
<feature type="transmembrane region" description="Helical" evidence="9">
    <location>
        <begin position="472"/>
        <end position="499"/>
    </location>
</feature>
<evidence type="ECO:0000256" key="5">
    <source>
        <dbReference type="ARBA" id="ARBA00022519"/>
    </source>
</evidence>
<dbReference type="SUPFAM" id="SSF82866">
    <property type="entry name" value="Multidrug efflux transporter AcrB transmembrane domain"/>
    <property type="match status" value="2"/>
</dbReference>
<organism evidence="11 12">
    <name type="scientific">Ancylobacter crimeensis</name>
    <dbReference type="NCBI Taxonomy" id="2579147"/>
    <lineage>
        <taxon>Bacteria</taxon>
        <taxon>Pseudomonadati</taxon>
        <taxon>Pseudomonadota</taxon>
        <taxon>Alphaproteobacteria</taxon>
        <taxon>Hyphomicrobiales</taxon>
        <taxon>Xanthobacteraceae</taxon>
        <taxon>Ancylobacter</taxon>
    </lineage>
</organism>
<accession>A0ABT0D5T4</accession>
<evidence type="ECO:0000256" key="2">
    <source>
        <dbReference type="ARBA" id="ARBA00010942"/>
    </source>
</evidence>
<keyword evidence="3 9" id="KW-0813">Transport</keyword>
<feature type="transmembrane region" description="Helical" evidence="9">
    <location>
        <begin position="921"/>
        <end position="945"/>
    </location>
</feature>
<evidence type="ECO:0000256" key="4">
    <source>
        <dbReference type="ARBA" id="ARBA00022475"/>
    </source>
</evidence>
<evidence type="ECO:0000256" key="9">
    <source>
        <dbReference type="RuleBase" id="RU364070"/>
    </source>
</evidence>
<keyword evidence="5 9" id="KW-0997">Cell inner membrane</keyword>
<evidence type="ECO:0000256" key="8">
    <source>
        <dbReference type="ARBA" id="ARBA00023136"/>
    </source>
</evidence>
<dbReference type="Proteomes" id="UP001203284">
    <property type="component" value="Unassembled WGS sequence"/>
</dbReference>
<dbReference type="PANTHER" id="PTHR32063">
    <property type="match status" value="1"/>
</dbReference>
<evidence type="ECO:0000256" key="1">
    <source>
        <dbReference type="ARBA" id="ARBA00004429"/>
    </source>
</evidence>
<dbReference type="SUPFAM" id="SSF82693">
    <property type="entry name" value="Multidrug efflux transporter AcrB pore domain, PN1, PN2, PC1 and PC2 subdomains"/>
    <property type="match status" value="4"/>
</dbReference>
<feature type="transmembrane region" description="Helical" evidence="9">
    <location>
        <begin position="440"/>
        <end position="460"/>
    </location>
</feature>
<evidence type="ECO:0000313" key="11">
    <source>
        <dbReference type="EMBL" id="MCK0195304.1"/>
    </source>
</evidence>
<evidence type="ECO:0000256" key="6">
    <source>
        <dbReference type="ARBA" id="ARBA00022692"/>
    </source>
</evidence>
<dbReference type="InterPro" id="IPR027463">
    <property type="entry name" value="AcrB_DN_DC_subdom"/>
</dbReference>
<dbReference type="Gene3D" id="3.30.2090.10">
    <property type="entry name" value="Multidrug efflux transporter AcrB TolC docking domain, DN and DC subdomains"/>
    <property type="match status" value="2"/>
</dbReference>
<reference evidence="11 12" key="1">
    <citation type="submission" date="2022-04" db="EMBL/GenBank/DDBJ databases">
        <authorList>
            <person name="Grouzdev D.S."/>
            <person name="Pantiukh K.S."/>
            <person name="Krutkina M.S."/>
        </authorList>
    </citation>
    <scope>NUCLEOTIDE SEQUENCE [LARGE SCALE GENOMIC DNA]</scope>
    <source>
        <strain evidence="11 12">6x-1</strain>
    </source>
</reference>
<feature type="transmembrane region" description="Helical" evidence="9">
    <location>
        <begin position="12"/>
        <end position="32"/>
    </location>
</feature>
<protein>
    <recommendedName>
        <fullName evidence="9">Efflux pump membrane transporter</fullName>
    </recommendedName>
</protein>
<dbReference type="Gene3D" id="3.30.70.1320">
    <property type="entry name" value="Multidrug efflux transporter AcrB pore domain like"/>
    <property type="match status" value="1"/>
</dbReference>
<feature type="transmembrane region" description="Helical" evidence="9">
    <location>
        <begin position="368"/>
        <end position="389"/>
    </location>
</feature>
<dbReference type="RefSeq" id="WP_247025596.1">
    <property type="nucleotide sequence ID" value="NZ_JALKCH010000001.1"/>
</dbReference>
<dbReference type="NCBIfam" id="NF000282">
    <property type="entry name" value="RND_permease_1"/>
    <property type="match status" value="1"/>
</dbReference>
<dbReference type="InterPro" id="IPR004764">
    <property type="entry name" value="MdtF-like"/>
</dbReference>
<feature type="transmembrane region" description="Helical" evidence="9">
    <location>
        <begin position="342"/>
        <end position="361"/>
    </location>
</feature>
<dbReference type="PANTHER" id="PTHR32063:SF76">
    <property type="entry name" value="EFFLUX PUMP MEMBRANE TRANSPORTER"/>
    <property type="match status" value="1"/>
</dbReference>
<feature type="region of interest" description="Disordered" evidence="10">
    <location>
        <begin position="1038"/>
        <end position="1058"/>
    </location>
</feature>
<gene>
    <name evidence="11" type="ORF">MWN34_00075</name>
</gene>
<dbReference type="SUPFAM" id="SSF82714">
    <property type="entry name" value="Multidrug efflux transporter AcrB TolC docking domain, DN and DC subdomains"/>
    <property type="match status" value="2"/>
</dbReference>
<keyword evidence="12" id="KW-1185">Reference proteome</keyword>
<feature type="transmembrane region" description="Helical" evidence="9">
    <location>
        <begin position="870"/>
        <end position="888"/>
    </location>
</feature>
<comment type="similarity">
    <text evidence="2 9">Belongs to the resistance-nodulation-cell division (RND) (TC 2.A.6) family.</text>
</comment>
<sequence length="1058" mass="111786">MNLSAIFVDRPRFAIVIALVMTIAGTLALLNIPVAQFPQITPPEVQVSATYPGASAGVLTDSVAAPIEDQVNGVEDMLYMSSSSTDTGSYSLTVTFAVGTDPAMAQVNVQNRVTMAMPRLPAAVTQTGVSVRSRSSSRLMGIALYSPKGTRDNLFLSNYATINVRDALARIPGVGDASVFGPVYSMRIWMNPDRMQALGVTAADLTAAIQSQNAQASAGLIGSQPAVDGQQLQLTVTAQGRLASAAEFGSIVIRTNKDGAIVRLRDVARVEIGAQSYDTRSTLNGQPSATVMIHQSSDANALAVARAVRAELEVLAARFPDDVSYRIVFDTTTFLTETIREILVTLAITFVLVVAVTYLFLQNWRATLIPTLTIPVSLIGGFAVLYLLGYSANTITLFAMVLAISLVVDDAIVVLENVQRLMSEEGLDVRTATLRTMGQVTSPIIATTLVLGALFVPVIFLPGITGRLYQQFATAILVTICFSTINALTLSPALCVALLGGAKPAARGGLLGRFNAGLDCSRNLYLRMVSSFGRKFVLVTGVLLLLCTGLYGLYRLLPTGFVPPEDQGSFFVNVQLPNAASLDRTSQTMAQIATVLRQTPGVADAIGISGSSIVGGSGSNTGMVIASLKPWNERGANEGIDAILARLRAAFARISMASIAAFNPPAIPGLGTTGGFDLRLQAREGQSQEELAEAMRALIFTANRTPGLSGVFSTFSADVPRLFLDIDRGRSELLGVSTATIFSALQTHLGSSYVDDFNIFSRVYQVRLQDEPQFRSRIADIQRLHVRSQSGAMIPLQGLLSISTVYGPSAVNRYNLFPSAAINGQAAAGTSSGQAIERMEALAADVLPAGFGFEWTGLALQEKQAGSQTALVIVMGLVFTYLFLVAQYESWTVPVAVMLSVSVAAVGALGALLAWGIDLNIYAQIGLLLLIGLAAKNAILIVEFAKDRRERHRISAIEAALAGTAERFRPVLMTAASSILGVVPLILATGAGSASRRSIGVTVFGGLVLGTIAGLLLIPALYVLVETIRETVQHRLGRREAPVAQSTESAGSEPGTGA</sequence>
<feature type="transmembrane region" description="Helical" evidence="9">
    <location>
        <begin position="395"/>
        <end position="415"/>
    </location>
</feature>
<dbReference type="NCBIfam" id="TIGR00915">
    <property type="entry name" value="2A0602"/>
    <property type="match status" value="1"/>
</dbReference>
<evidence type="ECO:0000256" key="3">
    <source>
        <dbReference type="ARBA" id="ARBA00022448"/>
    </source>
</evidence>
<dbReference type="Gene3D" id="3.30.70.1430">
    <property type="entry name" value="Multidrug efflux transporter AcrB pore domain"/>
    <property type="match status" value="2"/>
</dbReference>
<keyword evidence="7 9" id="KW-1133">Transmembrane helix</keyword>